<sequence>MAHVYSFIFVNFASRRAFFNTESGWLIRFAPHHIASLIIATGSQRLYAGLCCAHLRAPSAFLFSSAAHLQNRTR</sequence>
<evidence type="ECO:0000313" key="1">
    <source>
        <dbReference type="EMBL" id="KAL2065567.1"/>
    </source>
</evidence>
<gene>
    <name evidence="1" type="ORF">VTL71DRAFT_3237</name>
</gene>
<proteinExistence type="predicted"/>
<evidence type="ECO:0000313" key="2">
    <source>
        <dbReference type="Proteomes" id="UP001595075"/>
    </source>
</evidence>
<dbReference type="EMBL" id="JAZHXI010000012">
    <property type="protein sequence ID" value="KAL2065567.1"/>
    <property type="molecule type" value="Genomic_DNA"/>
</dbReference>
<reference evidence="1 2" key="1">
    <citation type="journal article" date="2024" name="Commun. Biol.">
        <title>Comparative genomic analysis of thermophilic fungi reveals convergent evolutionary adaptations and gene losses.</title>
        <authorList>
            <person name="Steindorff A.S."/>
            <person name="Aguilar-Pontes M.V."/>
            <person name="Robinson A.J."/>
            <person name="Andreopoulos B."/>
            <person name="LaButti K."/>
            <person name="Kuo A."/>
            <person name="Mondo S."/>
            <person name="Riley R."/>
            <person name="Otillar R."/>
            <person name="Haridas S."/>
            <person name="Lipzen A."/>
            <person name="Grimwood J."/>
            <person name="Schmutz J."/>
            <person name="Clum A."/>
            <person name="Reid I.D."/>
            <person name="Moisan M.C."/>
            <person name="Butler G."/>
            <person name="Nguyen T.T.M."/>
            <person name="Dewar K."/>
            <person name="Conant G."/>
            <person name="Drula E."/>
            <person name="Henrissat B."/>
            <person name="Hansel C."/>
            <person name="Singer S."/>
            <person name="Hutchinson M.I."/>
            <person name="de Vries R.P."/>
            <person name="Natvig D.O."/>
            <person name="Powell A.J."/>
            <person name="Tsang A."/>
            <person name="Grigoriev I.V."/>
        </authorList>
    </citation>
    <scope>NUCLEOTIDE SEQUENCE [LARGE SCALE GENOMIC DNA]</scope>
    <source>
        <strain evidence="1 2">CBS 494.80</strain>
    </source>
</reference>
<comment type="caution">
    <text evidence="1">The sequence shown here is derived from an EMBL/GenBank/DDBJ whole genome shotgun (WGS) entry which is preliminary data.</text>
</comment>
<name>A0ABR4C7S1_9HELO</name>
<dbReference type="Proteomes" id="UP001595075">
    <property type="component" value="Unassembled WGS sequence"/>
</dbReference>
<organism evidence="1 2">
    <name type="scientific">Oculimacula yallundae</name>
    <dbReference type="NCBI Taxonomy" id="86028"/>
    <lineage>
        <taxon>Eukaryota</taxon>
        <taxon>Fungi</taxon>
        <taxon>Dikarya</taxon>
        <taxon>Ascomycota</taxon>
        <taxon>Pezizomycotina</taxon>
        <taxon>Leotiomycetes</taxon>
        <taxon>Helotiales</taxon>
        <taxon>Ploettnerulaceae</taxon>
        <taxon>Oculimacula</taxon>
    </lineage>
</organism>
<keyword evidence="2" id="KW-1185">Reference proteome</keyword>
<protein>
    <submittedName>
        <fullName evidence="1">Uncharacterized protein</fullName>
    </submittedName>
</protein>
<accession>A0ABR4C7S1</accession>